<dbReference type="InterPro" id="IPR000980">
    <property type="entry name" value="SH2"/>
</dbReference>
<evidence type="ECO:0000256" key="7">
    <source>
        <dbReference type="ARBA" id="ARBA00023163"/>
    </source>
</evidence>
<organism evidence="13 14">
    <name type="scientific">Wickerhamomyces ciferrii (strain ATCC 14091 / BCRC 22168 / CBS 111 / JCM 3599 / NBRC 0793 / NRRL Y-1031 F-60-10)</name>
    <name type="common">Yeast</name>
    <name type="synonym">Pichia ciferrii</name>
    <dbReference type="NCBI Taxonomy" id="1206466"/>
    <lineage>
        <taxon>Eukaryota</taxon>
        <taxon>Fungi</taxon>
        <taxon>Dikarya</taxon>
        <taxon>Ascomycota</taxon>
        <taxon>Saccharomycotina</taxon>
        <taxon>Saccharomycetes</taxon>
        <taxon>Phaffomycetales</taxon>
        <taxon>Wickerhamomycetaceae</taxon>
        <taxon>Wickerhamomyces</taxon>
    </lineage>
</organism>
<evidence type="ECO:0000256" key="10">
    <source>
        <dbReference type="PIRNR" id="PIRNR036947"/>
    </source>
</evidence>
<dbReference type="GO" id="GO:0003677">
    <property type="term" value="F:DNA binding"/>
    <property type="evidence" value="ECO:0007669"/>
    <property type="project" value="InterPro"/>
</dbReference>
<dbReference type="Pfam" id="PF14632">
    <property type="entry name" value="SPT6_acidic"/>
    <property type="match status" value="1"/>
</dbReference>
<feature type="region of interest" description="Disordered" evidence="11">
    <location>
        <begin position="1"/>
        <end position="199"/>
    </location>
</feature>
<evidence type="ECO:0000313" key="14">
    <source>
        <dbReference type="Proteomes" id="UP000009328"/>
    </source>
</evidence>
<dbReference type="InterPro" id="IPR055179">
    <property type="entry name" value="Tex-like_central_region"/>
</dbReference>
<feature type="compositionally biased region" description="Basic and acidic residues" evidence="11">
    <location>
        <begin position="178"/>
        <end position="194"/>
    </location>
</feature>
<name>K0KHD0_WICCF</name>
<dbReference type="eggNOG" id="KOG1856">
    <property type="taxonomic scope" value="Eukaryota"/>
</dbReference>
<dbReference type="GO" id="GO:0042393">
    <property type="term" value="F:histone binding"/>
    <property type="evidence" value="ECO:0007669"/>
    <property type="project" value="TreeGrafter"/>
</dbReference>
<dbReference type="SUPFAM" id="SSF53098">
    <property type="entry name" value="Ribonuclease H-like"/>
    <property type="match status" value="1"/>
</dbReference>
<dbReference type="InterPro" id="IPR035018">
    <property type="entry name" value="Spt6_SH2_C"/>
</dbReference>
<keyword evidence="13" id="KW-0251">Elongation factor</keyword>
<dbReference type="InParanoid" id="K0KHD0"/>
<evidence type="ECO:0000256" key="11">
    <source>
        <dbReference type="SAM" id="MobiDB-lite"/>
    </source>
</evidence>
<comment type="caution">
    <text evidence="13">The sequence shown here is derived from an EMBL/GenBank/DDBJ whole genome shotgun (WGS) entry which is preliminary data.</text>
</comment>
<evidence type="ECO:0000256" key="6">
    <source>
        <dbReference type="ARBA" id="ARBA00022999"/>
    </source>
</evidence>
<comment type="similarity">
    <text evidence="3 10">Belongs to the SPT6 family.</text>
</comment>
<dbReference type="Pfam" id="PF14641">
    <property type="entry name" value="HTH_44"/>
    <property type="match status" value="1"/>
</dbReference>
<protein>
    <recommendedName>
        <fullName evidence="4 10">Transcription elongation factor Spt6</fullName>
    </recommendedName>
</protein>
<dbReference type="InterPro" id="IPR028088">
    <property type="entry name" value="Spt6_HTH_DNA-bd_dom"/>
</dbReference>
<sequence>MSELDEEMRNRSSESEGEGDDLRPGKEVYDSSEEDEEDDEEEIQKIRDGFIVDDDEDDVTERKKKKHKRRRERAERQKQAAEEDFLDEDDLDLMMENSGVRSNKSKSKFKRLKRAPTEEPEPKRGDLNAFFSEDEDNAEGDDGEDEDGGSRSRVNQRSMVDELDDFIEEDEFSELDEEARAEARERRKQERLKPTEISGIDSEKVDELYDIFGDGEEYAWALEGEEEDAENEESGRPQLKDIYEPEELKAKLLTDSDRVIRDTDVPERYQELRRNIKEYDLNDDDFDYEVEWMLYQLTVEKNLDQDPAFDREAFKGAIRDALTFITKENLEVPFIFSHRRDHLLKTTIIGEGDDVNTEVQTLLEEQDLWRIVFLDIEFHSVMEKKNQVRKLMSELSIDDDLITSHFYGATEITDLQDIFENINFNYASQLKDINTKKVHRTTLYERVKADRLYEVVQAIGISADQAAENIVQGTRLYATNDTDISPYNLAEQICEDENSLYAKPSQALEVSKHYFAEQLFVDVRLRKYLRNTFRDYAKLSISLTEQGRLKIDKNSPYADFKYAINRAIDTLYAQPDLFLRMLEAESQHLIEIKLEIISADSFFEDMASRVLSDGQSDIAFEWNEFRRSAFDIAIKKLLPLVTLNIKENIRRECERLLVTQVRDAVLSKVDQAPFQPPGTEFGTVAKVLAISPGNGRFGSDAVICSLIDEHGAFVEDRKLDGNPLRHRDRLQEGEIAFEVELEAVIRDWKPDVIGINGYNVQSHKLFLAIQKIIQEQQLTLEGDDSQLIELVWVNDEVALRYQSSNKAYEEFPDKPAVVKYTIALARYMQSPLLEYLSLGADIASLSFHPHQNLLSEERLNEAIMSALVDIVNMTGVDINKCVSNSYLAAALPYVAGLGERKAFGLLRAIQQHPLFSRQALITNENIRIGSTIFLNCASFLRIPQNVTRRNAVRANEEAEAVTLLDDTRIHPEDYTLADKMAADALDLGEDEINELKDAPAGDTIIDRLIEQGTELLQSLILEDYSKQLETTYHKKKRATLQMILEELQGPFAEIRKSYHILQPGEVFESLTGDSPDSFHIGVVLPISIKRVNNYEVSGLTSNQIYCTANSDRALERGDTRSLPDIYTFGQAVPAKLLNIDYEKFAAEVSLLKRDIQNPTSKFIRKEITQWNFDQERYDEDIEKKKEETSKKANRIIKHPNFQNFSAVQAQNYLAPKERGSVVIRPSSKGNDHIAVTWKVDNNLFQHVDVVEHDKESDFSLGRRLVIGNTEFSDLDEIIETYVGEIVKKVNEMTNHDKFRKGTKDEVTQWLDNYAKANPKRASYAFALDHKRPGWFLLLFKTSANSKMYIWNVKAIPNGFELHGYPYPDMTLLCNGFKTLIKSKLTQKQTAPQRGGYTQNYTPGGYGGYNNYGGQQSYGQPSYGAPGY</sequence>
<evidence type="ECO:0000313" key="13">
    <source>
        <dbReference type="EMBL" id="CCH41587.1"/>
    </source>
</evidence>
<feature type="compositionally biased region" description="Acidic residues" evidence="11">
    <location>
        <begin position="132"/>
        <end position="147"/>
    </location>
</feature>
<dbReference type="FunFam" id="1.10.10.2740:FF:000002">
    <property type="entry name" value="Transcription elongation factor Spt6"/>
    <property type="match status" value="1"/>
</dbReference>
<keyword evidence="8 10" id="KW-0539">Nucleus</keyword>
<dbReference type="InterPro" id="IPR049540">
    <property type="entry name" value="Spt6-like_S1"/>
</dbReference>
<dbReference type="Pfam" id="PF14639">
    <property type="entry name" value="YqgF"/>
    <property type="match status" value="1"/>
</dbReference>
<dbReference type="Gene3D" id="3.30.505.10">
    <property type="entry name" value="SH2 domain"/>
    <property type="match status" value="2"/>
</dbReference>
<feature type="compositionally biased region" description="Basic residues" evidence="11">
    <location>
        <begin position="103"/>
        <end position="114"/>
    </location>
</feature>
<gene>
    <name evidence="13" type="ORF">BN7_1128</name>
</gene>
<dbReference type="InterPro" id="IPR012337">
    <property type="entry name" value="RNaseH-like_sf"/>
</dbReference>
<evidence type="ECO:0000256" key="5">
    <source>
        <dbReference type="ARBA" id="ARBA00022454"/>
    </source>
</evidence>
<dbReference type="InterPro" id="IPR028231">
    <property type="entry name" value="Spt6_YqgF"/>
</dbReference>
<reference evidence="13 14" key="1">
    <citation type="journal article" date="2012" name="Eukaryot. Cell">
        <title>Draft genome sequence of Wickerhamomyces ciferrii NRRL Y-1031 F-60-10.</title>
        <authorList>
            <person name="Schneider J."/>
            <person name="Andrea H."/>
            <person name="Blom J."/>
            <person name="Jaenicke S."/>
            <person name="Ruckert C."/>
            <person name="Schorsch C."/>
            <person name="Szczepanowski R."/>
            <person name="Farwick M."/>
            <person name="Goesmann A."/>
            <person name="Puhler A."/>
            <person name="Schaffer S."/>
            <person name="Tauch A."/>
            <person name="Kohler T."/>
            <person name="Brinkrolf K."/>
        </authorList>
    </citation>
    <scope>NUCLEOTIDE SEQUENCE [LARGE SCALE GENOMIC DNA]</scope>
    <source>
        <strain evidence="14">ATCC 14091 / BCRC 22168 / CBS 111 / JCM 3599 / NBRC 0793 / NRRL Y-1031 F-60-10</strain>
    </source>
</reference>
<dbReference type="Gene3D" id="1.10.3500.10">
    <property type="entry name" value="Tex N-terminal region-like"/>
    <property type="match status" value="1"/>
</dbReference>
<dbReference type="Proteomes" id="UP000009328">
    <property type="component" value="Unassembled WGS sequence"/>
</dbReference>
<comment type="function">
    <text evidence="10">Plays a role in maintenance of chromatin structure during RNA polymerase II transcription elongation thereby repressing transcription initiation from cryptic promoters. Mediates the reassembly of nucleosomes onto the promoters of at least a selected set of genes during repression; the nucleosome reassembly is essential for transcriptional repression.</text>
</comment>
<dbReference type="Pfam" id="PF14633">
    <property type="entry name" value="SH2_2"/>
    <property type="match status" value="1"/>
</dbReference>
<dbReference type="FunFam" id="3.30.505.10:FF:000065">
    <property type="entry name" value="Transcription elongation factor SPT6"/>
    <property type="match status" value="1"/>
</dbReference>
<dbReference type="PANTHER" id="PTHR10145:SF6">
    <property type="entry name" value="TRANSCRIPTION ELONGATION FACTOR SPT6"/>
    <property type="match status" value="1"/>
</dbReference>
<evidence type="ECO:0000259" key="12">
    <source>
        <dbReference type="SMART" id="SM00252"/>
    </source>
</evidence>
<feature type="compositionally biased region" description="Acidic residues" evidence="11">
    <location>
        <begin position="161"/>
        <end position="177"/>
    </location>
</feature>
<dbReference type="SUPFAM" id="SSF55550">
    <property type="entry name" value="SH2 domain"/>
    <property type="match status" value="1"/>
</dbReference>
<dbReference type="SUPFAM" id="SSF47781">
    <property type="entry name" value="RuvA domain 2-like"/>
    <property type="match status" value="2"/>
</dbReference>
<dbReference type="PANTHER" id="PTHR10145">
    <property type="entry name" value="TRANSCRIPTION ELONGATION FACTOR SPT6"/>
    <property type="match status" value="1"/>
</dbReference>
<evidence type="ECO:0000256" key="9">
    <source>
        <dbReference type="ARBA" id="ARBA00093389"/>
    </source>
</evidence>
<dbReference type="InterPro" id="IPR042066">
    <property type="entry name" value="Spt6_death-like"/>
</dbReference>
<evidence type="ECO:0000256" key="8">
    <source>
        <dbReference type="ARBA" id="ARBA00023242"/>
    </source>
</evidence>
<dbReference type="Gene3D" id="1.10.10.2740">
    <property type="entry name" value="Spt6, Death-like domain"/>
    <property type="match status" value="1"/>
</dbReference>
<proteinExistence type="inferred from homology"/>
<dbReference type="InterPro" id="IPR023323">
    <property type="entry name" value="Tex-like_dom_sf"/>
</dbReference>
<dbReference type="Pfam" id="PF14635">
    <property type="entry name" value="HHH_7"/>
    <property type="match status" value="1"/>
</dbReference>
<dbReference type="CDD" id="cd09928">
    <property type="entry name" value="SH2_Cterm_SPT6_like"/>
    <property type="match status" value="1"/>
</dbReference>
<keyword evidence="6" id="KW-0727">SH2 domain</keyword>
<dbReference type="GO" id="GO:0031491">
    <property type="term" value="F:nucleosome binding"/>
    <property type="evidence" value="ECO:0007669"/>
    <property type="project" value="TreeGrafter"/>
</dbReference>
<dbReference type="InterPro" id="IPR023319">
    <property type="entry name" value="Tex-like_HTH_dom_sf"/>
</dbReference>
<accession>K0KHD0</accession>
<dbReference type="Gene3D" id="3.30.420.140">
    <property type="entry name" value="YqgF/RNase H-like domain"/>
    <property type="match status" value="1"/>
</dbReference>
<evidence type="ECO:0000256" key="2">
    <source>
        <dbReference type="ARBA" id="ARBA00004286"/>
    </source>
</evidence>
<feature type="compositionally biased region" description="Acidic residues" evidence="11">
    <location>
        <begin position="82"/>
        <end position="93"/>
    </location>
</feature>
<evidence type="ECO:0000256" key="1">
    <source>
        <dbReference type="ARBA" id="ARBA00004123"/>
    </source>
</evidence>
<dbReference type="FunFam" id="3.30.505.10:FF:000056">
    <property type="entry name" value="Transcription elongation factor Spt6"/>
    <property type="match status" value="1"/>
</dbReference>
<dbReference type="Gene3D" id="1.10.150.850">
    <property type="entry name" value="Spt6, helix-hairpin-helix domain"/>
    <property type="match status" value="1"/>
</dbReference>
<feature type="compositionally biased region" description="Basic residues" evidence="11">
    <location>
        <begin position="62"/>
        <end position="71"/>
    </location>
</feature>
<dbReference type="GO" id="GO:0003746">
    <property type="term" value="F:translation elongation factor activity"/>
    <property type="evidence" value="ECO:0007669"/>
    <property type="project" value="UniProtKB-KW"/>
</dbReference>
<dbReference type="InterPro" id="IPR035019">
    <property type="entry name" value="Spt6_SH2_N"/>
</dbReference>
<dbReference type="InterPro" id="IPR010994">
    <property type="entry name" value="RuvA_2-like"/>
</dbReference>
<dbReference type="SMART" id="SM00252">
    <property type="entry name" value="SH2"/>
    <property type="match status" value="1"/>
</dbReference>
<dbReference type="SUPFAM" id="SSF158832">
    <property type="entry name" value="Tex N-terminal region-like"/>
    <property type="match status" value="1"/>
</dbReference>
<feature type="compositionally biased region" description="Basic and acidic residues" evidence="11">
    <location>
        <begin position="115"/>
        <end position="126"/>
    </location>
</feature>
<dbReference type="GO" id="GO:0008023">
    <property type="term" value="C:transcription elongation factor complex"/>
    <property type="evidence" value="ECO:0007669"/>
    <property type="project" value="TreeGrafter"/>
</dbReference>
<feature type="compositionally biased region" description="Basic and acidic residues" evidence="11">
    <location>
        <begin position="7"/>
        <end position="29"/>
    </location>
</feature>
<feature type="compositionally biased region" description="Basic and acidic residues" evidence="11">
    <location>
        <begin position="72"/>
        <end position="81"/>
    </location>
</feature>
<dbReference type="GO" id="GO:0034728">
    <property type="term" value="P:nucleosome organization"/>
    <property type="evidence" value="ECO:0007669"/>
    <property type="project" value="TreeGrafter"/>
</dbReference>
<feature type="domain" description="SH2" evidence="12">
    <location>
        <begin position="1198"/>
        <end position="1287"/>
    </location>
</feature>
<comment type="function">
    <text evidence="9">Histone H3-H4 chaperone that plays a role in maintenance of chromatin structure during RNA polymerase II transcription elongation thereby repressing transcription initiation from cryptic promoters. Mediates the reassembly of nucleosomes onto the promoters of at least a selected set of genes during repression; the nucleosome reassembly is essential for transcriptional repression. Essential for viability.</text>
</comment>
<evidence type="ECO:0000256" key="4">
    <source>
        <dbReference type="ARBA" id="ARBA00020248"/>
    </source>
</evidence>
<dbReference type="GO" id="GO:0005694">
    <property type="term" value="C:chromosome"/>
    <property type="evidence" value="ECO:0007669"/>
    <property type="project" value="UniProtKB-SubCell"/>
</dbReference>
<dbReference type="GO" id="GO:0140673">
    <property type="term" value="P:transcription elongation-coupled chromatin remodeling"/>
    <property type="evidence" value="ECO:0007669"/>
    <property type="project" value="InterPro"/>
</dbReference>
<comment type="subcellular location">
    <subcellularLocation>
        <location evidence="2">Chromosome</location>
    </subcellularLocation>
    <subcellularLocation>
        <location evidence="1 10">Nucleus</location>
    </subcellularLocation>
</comment>
<feature type="compositionally biased region" description="Acidic residues" evidence="11">
    <location>
        <begin position="30"/>
        <end position="42"/>
    </location>
</feature>
<keyword evidence="13" id="KW-0648">Protein biosynthesis</keyword>
<dbReference type="InterPro" id="IPR036860">
    <property type="entry name" value="SH2_dom_sf"/>
</dbReference>
<keyword evidence="7 10" id="KW-0804">Transcription</keyword>
<dbReference type="Gene3D" id="1.10.10.650">
    <property type="entry name" value="RuvA domain 2-like"/>
    <property type="match status" value="1"/>
</dbReference>
<keyword evidence="5" id="KW-0158">Chromosome</keyword>
<dbReference type="HOGENOM" id="CLU_001680_0_1_1"/>
<dbReference type="InterPro" id="IPR028083">
    <property type="entry name" value="Spt6_acidic_N_dom"/>
</dbReference>
<dbReference type="InterPro" id="IPR032706">
    <property type="entry name" value="Spt6_HHH"/>
</dbReference>
<dbReference type="InterPro" id="IPR037027">
    <property type="entry name" value="YqgF/RNaseH-like_dom_sf"/>
</dbReference>
<evidence type="ECO:0000256" key="3">
    <source>
        <dbReference type="ARBA" id="ARBA00009253"/>
    </source>
</evidence>
<dbReference type="STRING" id="1206466.K0KHD0"/>
<dbReference type="CDD" id="cd09918">
    <property type="entry name" value="SH2_Nterm_SPT6_like"/>
    <property type="match status" value="1"/>
</dbReference>
<keyword evidence="14" id="KW-1185">Reference proteome</keyword>
<dbReference type="Pfam" id="PF21710">
    <property type="entry name" value="Spt6_S1"/>
    <property type="match status" value="1"/>
</dbReference>
<dbReference type="InterPro" id="IPR035420">
    <property type="entry name" value="Spt6_SH2"/>
</dbReference>
<dbReference type="EMBL" id="CAIF01000025">
    <property type="protein sequence ID" value="CCH41587.1"/>
    <property type="molecule type" value="Genomic_DNA"/>
</dbReference>
<dbReference type="InterPro" id="IPR017072">
    <property type="entry name" value="TF_Spt6"/>
</dbReference>
<dbReference type="FunCoup" id="K0KHD0">
    <property type="interactions" value="1246"/>
</dbReference>
<dbReference type="PIRSF" id="PIRSF036947">
    <property type="entry name" value="Spt6"/>
    <property type="match status" value="1"/>
</dbReference>
<dbReference type="Pfam" id="PF22706">
    <property type="entry name" value="Tex_central_region"/>
    <property type="match status" value="1"/>
</dbReference>